<dbReference type="Proteomes" id="UP000244722">
    <property type="component" value="Unassembled WGS sequence"/>
</dbReference>
<accession>A0A2T6ZCQ0</accession>
<reference evidence="2 3" key="1">
    <citation type="submission" date="2017-04" db="EMBL/GenBank/DDBJ databases">
        <title>Draft genome sequence of Tuber borchii Vittad., a whitish edible truffle.</title>
        <authorList>
            <consortium name="DOE Joint Genome Institute"/>
            <person name="Murat C."/>
            <person name="Kuo A."/>
            <person name="Barry K.W."/>
            <person name="Clum A."/>
            <person name="Dockter R.B."/>
            <person name="Fauchery L."/>
            <person name="Iotti M."/>
            <person name="Kohler A."/>
            <person name="Labutti K."/>
            <person name="Lindquist E.A."/>
            <person name="Lipzen A."/>
            <person name="Ohm R.A."/>
            <person name="Wang M."/>
            <person name="Grigoriev I.V."/>
            <person name="Zambonelli A."/>
            <person name="Martin F.M."/>
        </authorList>
    </citation>
    <scope>NUCLEOTIDE SEQUENCE [LARGE SCALE GENOMIC DNA]</scope>
    <source>
        <strain evidence="2 3">Tbo3840</strain>
    </source>
</reference>
<dbReference type="EMBL" id="NESQ01000396">
    <property type="protein sequence ID" value="PUU73253.1"/>
    <property type="molecule type" value="Genomic_DNA"/>
</dbReference>
<organism evidence="2 3">
    <name type="scientific">Tuber borchii</name>
    <name type="common">White truffle</name>
    <dbReference type="NCBI Taxonomy" id="42251"/>
    <lineage>
        <taxon>Eukaryota</taxon>
        <taxon>Fungi</taxon>
        <taxon>Dikarya</taxon>
        <taxon>Ascomycota</taxon>
        <taxon>Pezizomycotina</taxon>
        <taxon>Pezizomycetes</taxon>
        <taxon>Pezizales</taxon>
        <taxon>Tuberaceae</taxon>
        <taxon>Tuber</taxon>
    </lineage>
</organism>
<comment type="caution">
    <text evidence="2">The sequence shown here is derived from an EMBL/GenBank/DDBJ whole genome shotgun (WGS) entry which is preliminary data.</text>
</comment>
<feature type="region of interest" description="Disordered" evidence="1">
    <location>
        <begin position="151"/>
        <end position="175"/>
    </location>
</feature>
<name>A0A2T6ZCQ0_TUBBO</name>
<gene>
    <name evidence="2" type="ORF">B9Z19DRAFT_1163864</name>
</gene>
<keyword evidence="3" id="KW-1185">Reference proteome</keyword>
<dbReference type="AlphaFoldDB" id="A0A2T6ZCQ0"/>
<protein>
    <submittedName>
        <fullName evidence="2">Uncharacterized protein</fullName>
    </submittedName>
</protein>
<sequence length="175" mass="21149">MELRKEVDWVKLEAELKVWKGNGIVWSKGNWDRKELDRMVEELEDGLGKRMEECRGRRKWKGGRKRWWNEELEVKRLEVRGLEKDWERRGGKERKEICVKEMKVYRKMVAERKGEYWMNYLEGLELLDSFGFVKTDRDFLTDVPGIRREDGSLEERDKGKGREIIRGLGKREELE</sequence>
<evidence type="ECO:0000313" key="3">
    <source>
        <dbReference type="Proteomes" id="UP000244722"/>
    </source>
</evidence>
<evidence type="ECO:0000313" key="2">
    <source>
        <dbReference type="EMBL" id="PUU73253.1"/>
    </source>
</evidence>
<proteinExistence type="predicted"/>
<evidence type="ECO:0000256" key="1">
    <source>
        <dbReference type="SAM" id="MobiDB-lite"/>
    </source>
</evidence>